<gene>
    <name evidence="3" type="primary">LOC113208560</name>
</gene>
<organism evidence="2 3">
    <name type="scientific">Frankliniella occidentalis</name>
    <name type="common">Western flower thrips</name>
    <name type="synonym">Euthrips occidentalis</name>
    <dbReference type="NCBI Taxonomy" id="133901"/>
    <lineage>
        <taxon>Eukaryota</taxon>
        <taxon>Metazoa</taxon>
        <taxon>Ecdysozoa</taxon>
        <taxon>Arthropoda</taxon>
        <taxon>Hexapoda</taxon>
        <taxon>Insecta</taxon>
        <taxon>Pterygota</taxon>
        <taxon>Neoptera</taxon>
        <taxon>Paraneoptera</taxon>
        <taxon>Thysanoptera</taxon>
        <taxon>Terebrantia</taxon>
        <taxon>Thripoidea</taxon>
        <taxon>Thripidae</taxon>
        <taxon>Frankliniella</taxon>
    </lineage>
</organism>
<feature type="region of interest" description="Disordered" evidence="1">
    <location>
        <begin position="1"/>
        <end position="98"/>
    </location>
</feature>
<evidence type="ECO:0000256" key="1">
    <source>
        <dbReference type="SAM" id="MobiDB-lite"/>
    </source>
</evidence>
<accession>A0A9C6UAU9</accession>
<dbReference type="KEGG" id="foc:113208560"/>
<name>A0A9C6UAU9_FRAOC</name>
<evidence type="ECO:0000313" key="3">
    <source>
        <dbReference type="RefSeq" id="XP_052126774.1"/>
    </source>
</evidence>
<protein>
    <submittedName>
        <fullName evidence="3">Uncharacterized protein LOC113208560</fullName>
    </submittedName>
</protein>
<dbReference type="GeneID" id="113208560"/>
<evidence type="ECO:0000313" key="2">
    <source>
        <dbReference type="Proteomes" id="UP000504606"/>
    </source>
</evidence>
<reference evidence="3" key="1">
    <citation type="submission" date="2025-08" db="UniProtKB">
        <authorList>
            <consortium name="RefSeq"/>
        </authorList>
    </citation>
    <scope>IDENTIFICATION</scope>
    <source>
        <tissue evidence="3">Whole organism</tissue>
    </source>
</reference>
<dbReference type="RefSeq" id="XP_052126774.1">
    <property type="nucleotide sequence ID" value="XM_052270814.1"/>
</dbReference>
<dbReference type="AlphaFoldDB" id="A0A9C6UAU9"/>
<sequence length="207" mass="21870">MPGASVSPVVTDTAELPSASDCTSAETNPPVKPKLTKQQPDKGKTRTSNSNTGGPDVIYLFDTAEDPNNDTDTETASTLSTGTSLAAPTSAAEKSVDGGSFVSKRTGSERLNSSLILVNVGSPTASPEVEIGQVNTCSPLKSESIPIPSSPKCSSESLRVCKVVLERLDVSKTKRTKPYFCRVCREKFSNSLALLEHKTEFPQNSCA</sequence>
<keyword evidence="2" id="KW-1185">Reference proteome</keyword>
<dbReference type="Proteomes" id="UP000504606">
    <property type="component" value="Unplaced"/>
</dbReference>
<proteinExistence type="predicted"/>
<feature type="compositionally biased region" description="Low complexity" evidence="1">
    <location>
        <begin position="74"/>
        <end position="92"/>
    </location>
</feature>
<feature type="compositionally biased region" description="Acidic residues" evidence="1">
    <location>
        <begin position="63"/>
        <end position="73"/>
    </location>
</feature>